<evidence type="ECO:0000259" key="2">
    <source>
        <dbReference type="Pfam" id="PF03795"/>
    </source>
</evidence>
<dbReference type="InterPro" id="IPR005545">
    <property type="entry name" value="YCII"/>
</dbReference>
<dbReference type="PANTHER" id="PTHR37828:SF1">
    <property type="entry name" value="YCII-RELATED DOMAIN-CONTAINING PROTEIN"/>
    <property type="match status" value="1"/>
</dbReference>
<sequence length="97" mass="10995">MFVVSLTYKKDLSEVDQHIDAHVQYLEKYYAEKVFIASGRKVPRTGGVILANAPSLEALNVVLKEDPFYIAELADYEVTEFIPSMAADGFEFLKNFQ</sequence>
<dbReference type="PANTHER" id="PTHR37828">
    <property type="entry name" value="GSR2449 PROTEIN"/>
    <property type="match status" value="1"/>
</dbReference>
<dbReference type="SUPFAM" id="SSF54909">
    <property type="entry name" value="Dimeric alpha+beta barrel"/>
    <property type="match status" value="1"/>
</dbReference>
<dbReference type="RefSeq" id="WP_344799978.1">
    <property type="nucleotide sequence ID" value="NZ_BAABBN010000012.1"/>
</dbReference>
<evidence type="ECO:0000256" key="1">
    <source>
        <dbReference type="ARBA" id="ARBA00007689"/>
    </source>
</evidence>
<dbReference type="Gene3D" id="3.30.70.1060">
    <property type="entry name" value="Dimeric alpha+beta barrel"/>
    <property type="match status" value="1"/>
</dbReference>
<comment type="caution">
    <text evidence="3">The sequence shown here is derived from an EMBL/GenBank/DDBJ whole genome shotgun (WGS) entry which is preliminary data.</text>
</comment>
<dbReference type="EMBL" id="BAABBN010000012">
    <property type="protein sequence ID" value="GAA3936169.1"/>
    <property type="molecule type" value="Genomic_DNA"/>
</dbReference>
<dbReference type="InterPro" id="IPR011008">
    <property type="entry name" value="Dimeric_a/b-barrel"/>
</dbReference>
<evidence type="ECO:0000313" key="4">
    <source>
        <dbReference type="Proteomes" id="UP001501565"/>
    </source>
</evidence>
<gene>
    <name evidence="3" type="ORF">GCM10022277_35780</name>
</gene>
<dbReference type="Pfam" id="PF03795">
    <property type="entry name" value="YCII"/>
    <property type="match status" value="1"/>
</dbReference>
<keyword evidence="4" id="KW-1185">Reference proteome</keyword>
<comment type="similarity">
    <text evidence="1">Belongs to the YciI family.</text>
</comment>
<organism evidence="3 4">
    <name type="scientific">Litoribacillus peritrichatus</name>
    <dbReference type="NCBI Taxonomy" id="718191"/>
    <lineage>
        <taxon>Bacteria</taxon>
        <taxon>Pseudomonadati</taxon>
        <taxon>Pseudomonadota</taxon>
        <taxon>Gammaproteobacteria</taxon>
        <taxon>Oceanospirillales</taxon>
        <taxon>Oceanospirillaceae</taxon>
        <taxon>Litoribacillus</taxon>
    </lineage>
</organism>
<accession>A0ABP7N3L4</accession>
<proteinExistence type="inferred from homology"/>
<protein>
    <submittedName>
        <fullName evidence="3">YciI family protein</fullName>
    </submittedName>
</protein>
<dbReference type="Proteomes" id="UP001501565">
    <property type="component" value="Unassembled WGS sequence"/>
</dbReference>
<name>A0ABP7N3L4_9GAMM</name>
<evidence type="ECO:0000313" key="3">
    <source>
        <dbReference type="EMBL" id="GAA3936169.1"/>
    </source>
</evidence>
<reference evidence="4" key="1">
    <citation type="journal article" date="2019" name="Int. J. Syst. Evol. Microbiol.">
        <title>The Global Catalogue of Microorganisms (GCM) 10K type strain sequencing project: providing services to taxonomists for standard genome sequencing and annotation.</title>
        <authorList>
            <consortium name="The Broad Institute Genomics Platform"/>
            <consortium name="The Broad Institute Genome Sequencing Center for Infectious Disease"/>
            <person name="Wu L."/>
            <person name="Ma J."/>
        </authorList>
    </citation>
    <scope>NUCLEOTIDE SEQUENCE [LARGE SCALE GENOMIC DNA]</scope>
    <source>
        <strain evidence="4">JCM 17551</strain>
    </source>
</reference>
<feature type="domain" description="YCII-related" evidence="2">
    <location>
        <begin position="1"/>
        <end position="81"/>
    </location>
</feature>